<dbReference type="SMART" id="SM00173">
    <property type="entry name" value="RAS"/>
    <property type="match status" value="1"/>
</dbReference>
<dbReference type="SMART" id="SM00174">
    <property type="entry name" value="RHO"/>
    <property type="match status" value="1"/>
</dbReference>
<dbReference type="SUPFAM" id="SSF52540">
    <property type="entry name" value="P-loop containing nucleoside triphosphate hydrolases"/>
    <property type="match status" value="1"/>
</dbReference>
<dbReference type="PANTHER" id="PTHR24045">
    <property type="match status" value="1"/>
</dbReference>
<dbReference type="AlphaFoldDB" id="A0AA48I799"/>
<keyword evidence="5" id="KW-1185">Reference proteome</keyword>
<dbReference type="NCBIfam" id="TIGR00231">
    <property type="entry name" value="small_GTP"/>
    <property type="match status" value="1"/>
</dbReference>
<accession>A0AA48I799</accession>
<dbReference type="GO" id="GO:0003924">
    <property type="term" value="F:GTPase activity"/>
    <property type="evidence" value="ECO:0007669"/>
    <property type="project" value="InterPro"/>
</dbReference>
<dbReference type="GO" id="GO:0005525">
    <property type="term" value="F:GTP binding"/>
    <property type="evidence" value="ECO:0007669"/>
    <property type="project" value="InterPro"/>
</dbReference>
<feature type="domain" description="Stealth protein CR3 conserved region 3" evidence="2">
    <location>
        <begin position="334"/>
        <end position="380"/>
    </location>
</feature>
<dbReference type="Pfam" id="PF17102">
    <property type="entry name" value="Stealth_CR3"/>
    <property type="match status" value="1"/>
</dbReference>
<name>A0AA48I799_9TREE</name>
<dbReference type="InterPro" id="IPR027417">
    <property type="entry name" value="P-loop_NTPase"/>
</dbReference>
<keyword evidence="1" id="KW-0808">Transferase</keyword>
<dbReference type="KEGG" id="ccac:CcaHIS019_0306670"/>
<dbReference type="SMART" id="SM00175">
    <property type="entry name" value="RAB"/>
    <property type="match status" value="1"/>
</dbReference>
<dbReference type="RefSeq" id="XP_060455862.1">
    <property type="nucleotide sequence ID" value="XM_060599139.1"/>
</dbReference>
<dbReference type="Pfam" id="PF17103">
    <property type="entry name" value="Stealth_CR4"/>
    <property type="match status" value="1"/>
</dbReference>
<dbReference type="GO" id="GO:0005794">
    <property type="term" value="C:Golgi apparatus"/>
    <property type="evidence" value="ECO:0007669"/>
    <property type="project" value="TreeGrafter"/>
</dbReference>
<dbReference type="GO" id="GO:0003976">
    <property type="term" value="F:UDP-N-acetylglucosamine-lysosomal-enzyme N-acetylglucosaminephosphotransferase activity"/>
    <property type="evidence" value="ECO:0007669"/>
    <property type="project" value="TreeGrafter"/>
</dbReference>
<dbReference type="InterPro" id="IPR031357">
    <property type="entry name" value="Stealth_CR3"/>
</dbReference>
<reference evidence="4" key="1">
    <citation type="journal article" date="2023" name="BMC Genomics">
        <title>Chromosome-level genome assemblies of Cutaneotrichosporon spp. (Trichosporonales, Basidiomycota) reveal imbalanced evolution between nucleotide sequences and chromosome synteny.</title>
        <authorList>
            <person name="Kobayashi Y."/>
            <person name="Kayamori A."/>
            <person name="Aoki K."/>
            <person name="Shiwa Y."/>
            <person name="Matsutani M."/>
            <person name="Fujita N."/>
            <person name="Sugita T."/>
            <person name="Iwasaki W."/>
            <person name="Tanaka N."/>
            <person name="Takashima M."/>
        </authorList>
    </citation>
    <scope>NUCLEOTIDE SEQUENCE</scope>
    <source>
        <strain evidence="4">HIS019</strain>
    </source>
</reference>
<evidence type="ECO:0000313" key="4">
    <source>
        <dbReference type="EMBL" id="BEI90597.1"/>
    </source>
</evidence>
<dbReference type="InterPro" id="IPR005225">
    <property type="entry name" value="Small_GTP-bd"/>
</dbReference>
<dbReference type="GeneID" id="85494467"/>
<dbReference type="Pfam" id="PF00071">
    <property type="entry name" value="Ras"/>
    <property type="match status" value="1"/>
</dbReference>
<dbReference type="PROSITE" id="PS51420">
    <property type="entry name" value="RHO"/>
    <property type="match status" value="1"/>
</dbReference>
<feature type="domain" description="Stealth protein CR4 conserved region 4" evidence="3">
    <location>
        <begin position="634"/>
        <end position="670"/>
    </location>
</feature>
<dbReference type="PROSITE" id="PS51419">
    <property type="entry name" value="RAB"/>
    <property type="match status" value="1"/>
</dbReference>
<dbReference type="Gene3D" id="3.40.50.300">
    <property type="entry name" value="P-loop containing nucleotide triphosphate hydrolases"/>
    <property type="match status" value="1"/>
</dbReference>
<organism evidence="4 5">
    <name type="scientific">Cutaneotrichosporon cavernicola</name>
    <dbReference type="NCBI Taxonomy" id="279322"/>
    <lineage>
        <taxon>Eukaryota</taxon>
        <taxon>Fungi</taxon>
        <taxon>Dikarya</taxon>
        <taxon>Basidiomycota</taxon>
        <taxon>Agaricomycotina</taxon>
        <taxon>Tremellomycetes</taxon>
        <taxon>Trichosporonales</taxon>
        <taxon>Trichosporonaceae</taxon>
        <taxon>Cutaneotrichosporon</taxon>
    </lineage>
</organism>
<dbReference type="InterPro" id="IPR047141">
    <property type="entry name" value="Stealth"/>
</dbReference>
<dbReference type="InterPro" id="IPR031356">
    <property type="entry name" value="Stealth_CR4"/>
</dbReference>
<sequence>MVKPIPRKLVVVGDGGCGKVTTHSATVLTQSSLLTVFTQGFFPTSYEPTVFENYIEVVDVDGTSVELSLWDTAGQEDFDRLRSLSYLDTHVVLICFSVDDPISLENVEAKWGPEVHKQCAGVKIILTANDSDFNELLYSMRSVLRALQGHLRTFHLVVYDFAFDAEHDAARMPGSLPSSSTGDSLRVAQTPTWLDFSRLNSTEGPNLQYAVHSEIFHLPTPGASNEAVSEWRTKALPSYNSMAIESRLAWLPGLAETSIALNDDFFILRPHSVADFTSALYGNVFRFDKNYYQQPKPVLSKKLFNDAGETSGLVHANHYLSNRFPRRRRPYVLHGPRVMSRTMLDEASIMFADVLKTSSARRFRELKHSPDIHIMWLMTALKVERWREAFLWTYVVANLGAEGVWGTSAREAIKDFFDIRDGEDIEGIQVMRGERWTTNRMRVDKTFHQMGWRPPVRVKYLFSSMDGHLPPIVEPGRAANSTDMCDFELTRCLGPFWSDHLDIPSQDMFKRLAFEESQCGDCLIMALVSASGYLGLSAIFPPQDATYTRPRGTPPSVVPHLPLTPTWQEADFSLASVMANSALPGKVNLRHYTMRLLARYLYVSGATDAQFKGLENPKQTNETLREIDRLKNTAVLGLNDNVEDGEGEVKAILGGWFERRWPKPAPWERTVG</sequence>
<dbReference type="InterPro" id="IPR001806">
    <property type="entry name" value="Small_GTPase"/>
</dbReference>
<dbReference type="Proteomes" id="UP001233271">
    <property type="component" value="Chromosome 3"/>
</dbReference>
<dbReference type="GO" id="GO:0046835">
    <property type="term" value="P:carbohydrate phosphorylation"/>
    <property type="evidence" value="ECO:0007669"/>
    <property type="project" value="TreeGrafter"/>
</dbReference>
<dbReference type="PANTHER" id="PTHR24045:SF0">
    <property type="entry name" value="N-ACETYLGLUCOSAMINE-1-PHOSPHOTRANSFERASE SUBUNITS ALPHA_BETA"/>
    <property type="match status" value="1"/>
</dbReference>
<gene>
    <name evidence="4" type="primary">XPT1</name>
    <name evidence="4" type="ORF">CcaverHIS019_0306670</name>
</gene>
<dbReference type="EMBL" id="AP028214">
    <property type="protein sequence ID" value="BEI90597.1"/>
    <property type="molecule type" value="Genomic_DNA"/>
</dbReference>
<evidence type="ECO:0000259" key="2">
    <source>
        <dbReference type="Pfam" id="PF17102"/>
    </source>
</evidence>
<evidence type="ECO:0000256" key="1">
    <source>
        <dbReference type="ARBA" id="ARBA00022679"/>
    </source>
</evidence>
<dbReference type="PRINTS" id="PR00449">
    <property type="entry name" value="RASTRNSFRMNG"/>
</dbReference>
<proteinExistence type="predicted"/>
<evidence type="ECO:0000313" key="5">
    <source>
        <dbReference type="Proteomes" id="UP001233271"/>
    </source>
</evidence>
<protein>
    <submittedName>
        <fullName evidence="4">Uncharacterized protein</fullName>
    </submittedName>
</protein>
<evidence type="ECO:0000259" key="3">
    <source>
        <dbReference type="Pfam" id="PF17103"/>
    </source>
</evidence>